<dbReference type="InterPro" id="IPR001841">
    <property type="entry name" value="Znf_RING"/>
</dbReference>
<keyword evidence="5" id="KW-0812">Transmembrane</keyword>
<evidence type="ECO:0000256" key="8">
    <source>
        <dbReference type="ARBA" id="ARBA00022786"/>
    </source>
</evidence>
<dbReference type="PANTHER" id="PTHR45977:SF4">
    <property type="entry name" value="RING-TYPE DOMAIN-CONTAINING PROTEIN"/>
    <property type="match status" value="1"/>
</dbReference>
<comment type="subcellular location">
    <subcellularLocation>
        <location evidence="2">Membrane</location>
        <topology evidence="2">Multi-pass membrane protein</topology>
    </subcellularLocation>
</comment>
<dbReference type="CDD" id="cd16454">
    <property type="entry name" value="RING-H2_PA-TM-RING"/>
    <property type="match status" value="1"/>
</dbReference>
<organism evidence="14">
    <name type="scientific">Oryza sativa subsp. japonica</name>
    <name type="common">Rice</name>
    <dbReference type="NCBI Taxonomy" id="39947"/>
    <lineage>
        <taxon>Eukaryota</taxon>
        <taxon>Viridiplantae</taxon>
        <taxon>Streptophyta</taxon>
        <taxon>Embryophyta</taxon>
        <taxon>Tracheophyta</taxon>
        <taxon>Spermatophyta</taxon>
        <taxon>Magnoliopsida</taxon>
        <taxon>Liliopsida</taxon>
        <taxon>Poales</taxon>
        <taxon>Poaceae</taxon>
        <taxon>BOP clade</taxon>
        <taxon>Oryzoideae</taxon>
        <taxon>Oryzeae</taxon>
        <taxon>Oryzinae</taxon>
        <taxon>Oryza</taxon>
        <taxon>Oryza sativa</taxon>
    </lineage>
</organism>
<accession>B9F419</accession>
<evidence type="ECO:0000256" key="4">
    <source>
        <dbReference type="ARBA" id="ARBA00022679"/>
    </source>
</evidence>
<keyword evidence="10" id="KW-1133">Transmembrane helix</keyword>
<dbReference type="AlphaFoldDB" id="B9F419"/>
<protein>
    <recommendedName>
        <fullName evidence="3">RING-type E3 ubiquitin transferase</fullName>
        <ecNumber evidence="3">2.3.2.27</ecNumber>
    </recommendedName>
</protein>
<evidence type="ECO:0000256" key="6">
    <source>
        <dbReference type="ARBA" id="ARBA00022723"/>
    </source>
</evidence>
<evidence type="ECO:0000259" key="13">
    <source>
        <dbReference type="PROSITE" id="PS50089"/>
    </source>
</evidence>
<evidence type="ECO:0000256" key="11">
    <source>
        <dbReference type="ARBA" id="ARBA00023136"/>
    </source>
</evidence>
<keyword evidence="11" id="KW-0472">Membrane</keyword>
<reference evidence="14" key="1">
    <citation type="journal article" date="2005" name="PLoS Biol.">
        <title>The genomes of Oryza sativa: a history of duplications.</title>
        <authorList>
            <person name="Yu J."/>
            <person name="Wang J."/>
            <person name="Lin W."/>
            <person name="Li S."/>
            <person name="Li H."/>
            <person name="Zhou J."/>
            <person name="Ni P."/>
            <person name="Dong W."/>
            <person name="Hu S."/>
            <person name="Zeng C."/>
            <person name="Zhang J."/>
            <person name="Zhang Y."/>
            <person name="Li R."/>
            <person name="Xu Z."/>
            <person name="Li S."/>
            <person name="Li X."/>
            <person name="Zheng H."/>
            <person name="Cong L."/>
            <person name="Lin L."/>
            <person name="Yin J."/>
            <person name="Geng J."/>
            <person name="Li G."/>
            <person name="Shi J."/>
            <person name="Liu J."/>
            <person name="Lv H."/>
            <person name="Li J."/>
            <person name="Wang J."/>
            <person name="Deng Y."/>
            <person name="Ran L."/>
            <person name="Shi X."/>
            <person name="Wang X."/>
            <person name="Wu Q."/>
            <person name="Li C."/>
            <person name="Ren X."/>
            <person name="Wang J."/>
            <person name="Wang X."/>
            <person name="Li D."/>
            <person name="Liu D."/>
            <person name="Zhang X."/>
            <person name="Ji Z."/>
            <person name="Zhao W."/>
            <person name="Sun Y."/>
            <person name="Zhang Z."/>
            <person name="Bao J."/>
            <person name="Han Y."/>
            <person name="Dong L."/>
            <person name="Ji J."/>
            <person name="Chen P."/>
            <person name="Wu S."/>
            <person name="Liu J."/>
            <person name="Xiao Y."/>
            <person name="Bu D."/>
            <person name="Tan J."/>
            <person name="Yang L."/>
            <person name="Ye C."/>
            <person name="Zhang J."/>
            <person name="Xu J."/>
            <person name="Zhou Y."/>
            <person name="Yu Y."/>
            <person name="Zhang B."/>
            <person name="Zhuang S."/>
            <person name="Wei H."/>
            <person name="Liu B."/>
            <person name="Lei M."/>
            <person name="Yu H."/>
            <person name="Li Y."/>
            <person name="Xu H."/>
            <person name="Wei S."/>
            <person name="He X."/>
            <person name="Fang L."/>
            <person name="Zhang Z."/>
            <person name="Zhang Y."/>
            <person name="Huang X."/>
            <person name="Su Z."/>
            <person name="Tong W."/>
            <person name="Li J."/>
            <person name="Tong Z."/>
            <person name="Li S."/>
            <person name="Ye J."/>
            <person name="Wang L."/>
            <person name="Fang L."/>
            <person name="Lei T."/>
            <person name="Chen C."/>
            <person name="Chen H."/>
            <person name="Xu Z."/>
            <person name="Li H."/>
            <person name="Huang H."/>
            <person name="Zhang F."/>
            <person name="Xu H."/>
            <person name="Li N."/>
            <person name="Zhao C."/>
            <person name="Li S."/>
            <person name="Dong L."/>
            <person name="Huang Y."/>
            <person name="Li L."/>
            <person name="Xi Y."/>
            <person name="Qi Q."/>
            <person name="Li W."/>
            <person name="Zhang B."/>
            <person name="Hu W."/>
            <person name="Zhang Y."/>
            <person name="Tian X."/>
            <person name="Jiao Y."/>
            <person name="Liang X."/>
            <person name="Jin J."/>
            <person name="Gao L."/>
            <person name="Zheng W."/>
            <person name="Hao B."/>
            <person name="Liu S."/>
            <person name="Wang W."/>
            <person name="Yuan L."/>
            <person name="Cao M."/>
            <person name="McDermott J."/>
            <person name="Samudrala R."/>
            <person name="Wang J."/>
            <person name="Wong G.K."/>
            <person name="Yang H."/>
        </authorList>
    </citation>
    <scope>NUCLEOTIDE SEQUENCE [LARGE SCALE GENOMIC DNA]</scope>
</reference>
<evidence type="ECO:0000256" key="12">
    <source>
        <dbReference type="PROSITE-ProRule" id="PRU00175"/>
    </source>
</evidence>
<dbReference type="GO" id="GO:0008270">
    <property type="term" value="F:zinc ion binding"/>
    <property type="evidence" value="ECO:0007669"/>
    <property type="project" value="UniProtKB-KW"/>
</dbReference>
<dbReference type="GO" id="GO:0061630">
    <property type="term" value="F:ubiquitin protein ligase activity"/>
    <property type="evidence" value="ECO:0007669"/>
    <property type="project" value="UniProtKB-EC"/>
</dbReference>
<dbReference type="Proteomes" id="UP000007752">
    <property type="component" value="Chromosome 2"/>
</dbReference>
<evidence type="ECO:0000256" key="3">
    <source>
        <dbReference type="ARBA" id="ARBA00012483"/>
    </source>
</evidence>
<evidence type="ECO:0000313" key="14">
    <source>
        <dbReference type="EMBL" id="EEE57984.1"/>
    </source>
</evidence>
<dbReference type="Gene3D" id="3.30.40.10">
    <property type="entry name" value="Zinc/RING finger domain, C3HC4 (zinc finger)"/>
    <property type="match status" value="1"/>
</dbReference>
<dbReference type="PANTHER" id="PTHR45977">
    <property type="entry name" value="TARGET OF ERK KINASE MPK-1"/>
    <property type="match status" value="1"/>
</dbReference>
<evidence type="ECO:0000256" key="7">
    <source>
        <dbReference type="ARBA" id="ARBA00022771"/>
    </source>
</evidence>
<evidence type="ECO:0000256" key="2">
    <source>
        <dbReference type="ARBA" id="ARBA00004141"/>
    </source>
</evidence>
<dbReference type="SMART" id="SM00184">
    <property type="entry name" value="RING"/>
    <property type="match status" value="1"/>
</dbReference>
<keyword evidence="9" id="KW-0862">Zinc</keyword>
<proteinExistence type="predicted"/>
<keyword evidence="8" id="KW-0833">Ubl conjugation pathway</keyword>
<dbReference type="EMBL" id="CM000139">
    <property type="protein sequence ID" value="EEE57984.1"/>
    <property type="molecule type" value="Genomic_DNA"/>
</dbReference>
<evidence type="ECO:0000256" key="9">
    <source>
        <dbReference type="ARBA" id="ARBA00022833"/>
    </source>
</evidence>
<name>B9F419_ORYSJ</name>
<dbReference type="Pfam" id="PF13639">
    <property type="entry name" value="zf-RING_2"/>
    <property type="match status" value="1"/>
</dbReference>
<dbReference type="InterPro" id="IPR013083">
    <property type="entry name" value="Znf_RING/FYVE/PHD"/>
</dbReference>
<keyword evidence="4" id="KW-0808">Transferase</keyword>
<gene>
    <name evidence="14" type="ORF">OsJ_08735</name>
</gene>
<keyword evidence="6" id="KW-0479">Metal-binding</keyword>
<evidence type="ECO:0000256" key="10">
    <source>
        <dbReference type="ARBA" id="ARBA00022989"/>
    </source>
</evidence>
<comment type="catalytic activity">
    <reaction evidence="1">
        <text>S-ubiquitinyl-[E2 ubiquitin-conjugating enzyme]-L-cysteine + [acceptor protein]-L-lysine = [E2 ubiquitin-conjugating enzyme]-L-cysteine + N(6)-ubiquitinyl-[acceptor protein]-L-lysine.</text>
        <dbReference type="EC" id="2.3.2.27"/>
    </reaction>
</comment>
<dbReference type="EC" id="2.3.2.27" evidence="3"/>
<evidence type="ECO:0000256" key="5">
    <source>
        <dbReference type="ARBA" id="ARBA00022692"/>
    </source>
</evidence>
<feature type="domain" description="RING-type" evidence="13">
    <location>
        <begin position="173"/>
        <end position="214"/>
    </location>
</feature>
<sequence>MVLMAGMLPGVECARRRRLRQGGGEAPCGTRRPSLCLYAGGHDHALLGSSACKDNHRSDIEFEIAVFGIGIMLQQQRSACEEQQPGWWTLDSNVREAKERLDQKLRSQRESAVVVVKRHNKAQVAGTSSDGGEQSTATTAAPQWEVYTRKEGRRRMWFRRLGRRPTPEEEEECAVCLEELRAGEAVAHLPCTHRFHWGCAVPWVQTASRCPVCRAAVYLTSPAPAASNNYN</sequence>
<evidence type="ECO:0000256" key="1">
    <source>
        <dbReference type="ARBA" id="ARBA00000900"/>
    </source>
</evidence>
<keyword evidence="7 12" id="KW-0863">Zinc-finger</keyword>
<dbReference type="PROSITE" id="PS50089">
    <property type="entry name" value="ZF_RING_2"/>
    <property type="match status" value="1"/>
</dbReference>
<reference evidence="14" key="2">
    <citation type="submission" date="2008-12" db="EMBL/GenBank/DDBJ databases">
        <title>Improved gene annotation of the rice (Oryza sativa) genomes.</title>
        <authorList>
            <person name="Wang J."/>
            <person name="Li R."/>
            <person name="Fan W."/>
            <person name="Huang Q."/>
            <person name="Zhang J."/>
            <person name="Zhou Y."/>
            <person name="Hu Y."/>
            <person name="Zi S."/>
            <person name="Li J."/>
            <person name="Ni P."/>
            <person name="Zheng H."/>
            <person name="Zhang Y."/>
            <person name="Zhao M."/>
            <person name="Hao Q."/>
            <person name="McDermott J."/>
            <person name="Samudrala R."/>
            <person name="Kristiansen K."/>
            <person name="Wong G.K.-S."/>
        </authorList>
    </citation>
    <scope>NUCLEOTIDE SEQUENCE</scope>
</reference>
<dbReference type="SUPFAM" id="SSF57850">
    <property type="entry name" value="RING/U-box"/>
    <property type="match status" value="1"/>
</dbReference>
<dbReference type="GO" id="GO:0016020">
    <property type="term" value="C:membrane"/>
    <property type="evidence" value="ECO:0007669"/>
    <property type="project" value="UniProtKB-SubCell"/>
</dbReference>